<sequence length="189" mass="20333">MLGLGGLAAAGPPSVHSSTHAEKSVACAEWAQWGGTPARNNTPEGTQIATDWDIGQFDYQTGEWDSSGARNILWVARLGSQSYGNAVVADGRIFIGTNNGKGWLTRYPSEVDLGCLLAFDLETGQFLWQHGSEKLPTGRVQDWPMVGICCAPLVEGDRLWFVTNRGEVRCLDTAGFDDGENDGPMTGEP</sequence>
<reference evidence="1" key="1">
    <citation type="journal article" date="2014" name="Front. Microbiol.">
        <title>High frequency of phylogenetically diverse reductive dehalogenase-homologous genes in deep subseafloor sedimentary metagenomes.</title>
        <authorList>
            <person name="Kawai M."/>
            <person name="Futagami T."/>
            <person name="Toyoda A."/>
            <person name="Takaki Y."/>
            <person name="Nishi S."/>
            <person name="Hori S."/>
            <person name="Arai W."/>
            <person name="Tsubouchi T."/>
            <person name="Morono Y."/>
            <person name="Uchiyama I."/>
            <person name="Ito T."/>
            <person name="Fujiyama A."/>
            <person name="Inagaki F."/>
            <person name="Takami H."/>
        </authorList>
    </citation>
    <scope>NUCLEOTIDE SEQUENCE</scope>
    <source>
        <strain evidence="1">Expedition CK06-06</strain>
    </source>
</reference>
<dbReference type="SMART" id="SM00564">
    <property type="entry name" value="PQQ"/>
    <property type="match status" value="1"/>
</dbReference>
<dbReference type="EMBL" id="BARS01036365">
    <property type="protein sequence ID" value="GAG14896.1"/>
    <property type="molecule type" value="Genomic_DNA"/>
</dbReference>
<evidence type="ECO:0000313" key="1">
    <source>
        <dbReference type="EMBL" id="GAG14896.1"/>
    </source>
</evidence>
<gene>
    <name evidence="1" type="ORF">S01H1_55911</name>
</gene>
<protein>
    <recommendedName>
        <fullName evidence="2">Serine/threonine protein kinase</fullName>
    </recommendedName>
</protein>
<evidence type="ECO:0008006" key="2">
    <source>
        <dbReference type="Google" id="ProtNLM"/>
    </source>
</evidence>
<comment type="caution">
    <text evidence="1">The sequence shown here is derived from an EMBL/GenBank/DDBJ whole genome shotgun (WGS) entry which is preliminary data.</text>
</comment>
<dbReference type="Gene3D" id="2.130.10.10">
    <property type="entry name" value="YVTN repeat-like/Quinoprotein amine dehydrogenase"/>
    <property type="match status" value="1"/>
</dbReference>
<feature type="non-terminal residue" evidence="1">
    <location>
        <position position="189"/>
    </location>
</feature>
<dbReference type="InterPro" id="IPR015943">
    <property type="entry name" value="WD40/YVTN_repeat-like_dom_sf"/>
</dbReference>
<dbReference type="PANTHER" id="PTHR34512:SF30">
    <property type="entry name" value="OUTER MEMBRANE PROTEIN ASSEMBLY FACTOR BAMB"/>
    <property type="match status" value="1"/>
</dbReference>
<dbReference type="AlphaFoldDB" id="X0WQE3"/>
<proteinExistence type="predicted"/>
<organism evidence="1">
    <name type="scientific">marine sediment metagenome</name>
    <dbReference type="NCBI Taxonomy" id="412755"/>
    <lineage>
        <taxon>unclassified sequences</taxon>
        <taxon>metagenomes</taxon>
        <taxon>ecological metagenomes</taxon>
    </lineage>
</organism>
<name>X0WQE3_9ZZZZ</name>
<dbReference type="InterPro" id="IPR011047">
    <property type="entry name" value="Quinoprotein_ADH-like_sf"/>
</dbReference>
<dbReference type="PANTHER" id="PTHR34512">
    <property type="entry name" value="CELL SURFACE PROTEIN"/>
    <property type="match status" value="1"/>
</dbReference>
<dbReference type="SUPFAM" id="SSF50998">
    <property type="entry name" value="Quinoprotein alcohol dehydrogenase-like"/>
    <property type="match status" value="1"/>
</dbReference>
<accession>X0WQE3</accession>
<dbReference type="InterPro" id="IPR018391">
    <property type="entry name" value="PQQ_b-propeller_rpt"/>
</dbReference>